<keyword evidence="4" id="KW-0547">Nucleotide-binding</keyword>
<feature type="compositionally biased region" description="Basic residues" evidence="7">
    <location>
        <begin position="475"/>
        <end position="491"/>
    </location>
</feature>
<dbReference type="SMART" id="SM00220">
    <property type="entry name" value="S_TKc"/>
    <property type="match status" value="1"/>
</dbReference>
<feature type="domain" description="Protein kinase" evidence="8">
    <location>
        <begin position="15"/>
        <end position="272"/>
    </location>
</feature>
<evidence type="ECO:0000256" key="1">
    <source>
        <dbReference type="ARBA" id="ARBA00012513"/>
    </source>
</evidence>
<dbReference type="PANTHER" id="PTHR43289:SF30">
    <property type="entry name" value="NON-SPECIFIC SERINE_THREONINE PROTEIN KINASE"/>
    <property type="match status" value="1"/>
</dbReference>
<evidence type="ECO:0000256" key="3">
    <source>
        <dbReference type="ARBA" id="ARBA00022679"/>
    </source>
</evidence>
<keyword evidence="2 9" id="KW-0723">Serine/threonine-protein kinase</keyword>
<dbReference type="InterPro" id="IPR011009">
    <property type="entry name" value="Kinase-like_dom_sf"/>
</dbReference>
<feature type="region of interest" description="Disordered" evidence="7">
    <location>
        <begin position="352"/>
        <end position="373"/>
    </location>
</feature>
<evidence type="ECO:0000256" key="4">
    <source>
        <dbReference type="ARBA" id="ARBA00022741"/>
    </source>
</evidence>
<evidence type="ECO:0000256" key="5">
    <source>
        <dbReference type="ARBA" id="ARBA00022777"/>
    </source>
</evidence>
<reference evidence="9 10" key="1">
    <citation type="submission" date="2019-03" db="EMBL/GenBank/DDBJ databases">
        <title>Draft genome sequences of novel Actinobacteria.</title>
        <authorList>
            <person name="Sahin N."/>
            <person name="Ay H."/>
            <person name="Saygin H."/>
        </authorList>
    </citation>
    <scope>NUCLEOTIDE SEQUENCE [LARGE SCALE GENOMIC DNA]</scope>
    <source>
        <strain evidence="9 10">KC310</strain>
    </source>
</reference>
<keyword evidence="5 9" id="KW-0418">Kinase</keyword>
<dbReference type="CDD" id="cd14014">
    <property type="entry name" value="STKc_PknB_like"/>
    <property type="match status" value="1"/>
</dbReference>
<dbReference type="PROSITE" id="PS50011">
    <property type="entry name" value="PROTEIN_KINASE_DOM"/>
    <property type="match status" value="1"/>
</dbReference>
<gene>
    <name evidence="9" type="ORF">E1292_00565</name>
</gene>
<comment type="caution">
    <text evidence="9">The sequence shown here is derived from an EMBL/GenBank/DDBJ whole genome shotgun (WGS) entry which is preliminary data.</text>
</comment>
<keyword evidence="10" id="KW-1185">Reference proteome</keyword>
<feature type="compositionally biased region" description="Low complexity" evidence="7">
    <location>
        <begin position="357"/>
        <end position="373"/>
    </location>
</feature>
<evidence type="ECO:0000313" key="10">
    <source>
        <dbReference type="Proteomes" id="UP000295258"/>
    </source>
</evidence>
<evidence type="ECO:0000256" key="6">
    <source>
        <dbReference type="ARBA" id="ARBA00022840"/>
    </source>
</evidence>
<dbReference type="FunFam" id="1.10.510.10:FF:000021">
    <property type="entry name" value="Serine/threonine protein kinase"/>
    <property type="match status" value="1"/>
</dbReference>
<organism evidence="9 10">
    <name type="scientific">Nonomuraea deserti</name>
    <dbReference type="NCBI Taxonomy" id="1848322"/>
    <lineage>
        <taxon>Bacteria</taxon>
        <taxon>Bacillati</taxon>
        <taxon>Actinomycetota</taxon>
        <taxon>Actinomycetes</taxon>
        <taxon>Streptosporangiales</taxon>
        <taxon>Streptosporangiaceae</taxon>
        <taxon>Nonomuraea</taxon>
    </lineage>
</organism>
<dbReference type="EC" id="2.7.11.1" evidence="1"/>
<proteinExistence type="predicted"/>
<keyword evidence="6" id="KW-0067">ATP-binding</keyword>
<dbReference type="EMBL" id="SMKO01000001">
    <property type="protein sequence ID" value="TDD12793.1"/>
    <property type="molecule type" value="Genomic_DNA"/>
</dbReference>
<keyword evidence="3" id="KW-0808">Transferase</keyword>
<dbReference type="InterPro" id="IPR000719">
    <property type="entry name" value="Prot_kinase_dom"/>
</dbReference>
<dbReference type="Proteomes" id="UP000295258">
    <property type="component" value="Unassembled WGS sequence"/>
</dbReference>
<protein>
    <recommendedName>
        <fullName evidence="1">non-specific serine/threonine protein kinase</fullName>
        <ecNumber evidence="1">2.7.11.1</ecNumber>
    </recommendedName>
</protein>
<dbReference type="GO" id="GO:0004674">
    <property type="term" value="F:protein serine/threonine kinase activity"/>
    <property type="evidence" value="ECO:0007669"/>
    <property type="project" value="UniProtKB-KW"/>
</dbReference>
<evidence type="ECO:0000259" key="8">
    <source>
        <dbReference type="PROSITE" id="PS50011"/>
    </source>
</evidence>
<dbReference type="SUPFAM" id="SSF56112">
    <property type="entry name" value="Protein kinase-like (PK-like)"/>
    <property type="match status" value="1"/>
</dbReference>
<accession>A0A4R4W9F5</accession>
<evidence type="ECO:0000256" key="2">
    <source>
        <dbReference type="ARBA" id="ARBA00022527"/>
    </source>
</evidence>
<evidence type="ECO:0000313" key="9">
    <source>
        <dbReference type="EMBL" id="TDD12793.1"/>
    </source>
</evidence>
<dbReference type="Gene3D" id="1.10.510.10">
    <property type="entry name" value="Transferase(Phosphotransferase) domain 1"/>
    <property type="match status" value="1"/>
</dbReference>
<dbReference type="AlphaFoldDB" id="A0A4R4W9F5"/>
<feature type="region of interest" description="Disordered" evidence="7">
    <location>
        <begin position="455"/>
        <end position="491"/>
    </location>
</feature>
<sequence>MRGSMEATSVLAGRYRVDALIGRGAVAEVWSGHDLTRDWPVAVKLFAPQMADPAMRARFASEARIAARVVHTNVVSVFDVGEHDGRPFLVMELLSGRSLAAEIAERGPLPPEKVRHLMGQAAAGLEAAHRADVVHRDIKPANLHLTADELLKVVDFGIARLAGEEMSRLTAAGTVVGTAAYLSPEQILGHGGDAGADLYALGCVCYELLCGRPPFVGVPTELIYQHLNQPPAPPRSLRPGIPADLEALVLAMLAKEPAARPASAAQVRHALLSMGSRRAPGGTAVLEVPGPDTWSGHDSPRRWSAPRLYLASAAFAALAGVLALTILTDSARQAAGPAPSALTASPVTAASSALGMSPSATPTSPRPSSTARPAASEALAWLAALDRALAAHQRQGGIAPGVARELRTRIAEAREKLNEGKIGEARSRVMDLGTTLKKARREGRLADGPLVTFLARSGMPLPPIDQQPDHGPPGKGKHKGHKGHKSYKRHK</sequence>
<dbReference type="Pfam" id="PF00069">
    <property type="entry name" value="Pkinase"/>
    <property type="match status" value="1"/>
</dbReference>
<dbReference type="GO" id="GO:0005524">
    <property type="term" value="F:ATP binding"/>
    <property type="evidence" value="ECO:0007669"/>
    <property type="project" value="UniProtKB-KW"/>
</dbReference>
<evidence type="ECO:0000256" key="7">
    <source>
        <dbReference type="SAM" id="MobiDB-lite"/>
    </source>
</evidence>
<dbReference type="Gene3D" id="3.30.200.20">
    <property type="entry name" value="Phosphorylase Kinase, domain 1"/>
    <property type="match status" value="1"/>
</dbReference>
<dbReference type="RefSeq" id="WP_132590832.1">
    <property type="nucleotide sequence ID" value="NZ_SMKO01000001.1"/>
</dbReference>
<dbReference type="PANTHER" id="PTHR43289">
    <property type="entry name" value="MITOGEN-ACTIVATED PROTEIN KINASE KINASE KINASE 20-RELATED"/>
    <property type="match status" value="1"/>
</dbReference>
<name>A0A4R4W9F5_9ACTN</name>